<reference evidence="2 3" key="1">
    <citation type="journal article" date="2018" name="Sci. Rep.">
        <title>Genomic signatures of local adaptation to the degree of environmental predictability in rotifers.</title>
        <authorList>
            <person name="Franch-Gras L."/>
            <person name="Hahn C."/>
            <person name="Garcia-Roger E.M."/>
            <person name="Carmona M.J."/>
            <person name="Serra M."/>
            <person name="Gomez A."/>
        </authorList>
    </citation>
    <scope>NUCLEOTIDE SEQUENCE [LARGE SCALE GENOMIC DNA]</scope>
    <source>
        <strain evidence="2">HYR1</strain>
    </source>
</reference>
<dbReference type="GO" id="GO:0003676">
    <property type="term" value="F:nucleic acid binding"/>
    <property type="evidence" value="ECO:0007669"/>
    <property type="project" value="InterPro"/>
</dbReference>
<dbReference type="EMBL" id="REGN01003201">
    <property type="protein sequence ID" value="RNA23884.1"/>
    <property type="molecule type" value="Genomic_DNA"/>
</dbReference>
<organism evidence="2 3">
    <name type="scientific">Brachionus plicatilis</name>
    <name type="common">Marine rotifer</name>
    <name type="synonym">Brachionus muelleri</name>
    <dbReference type="NCBI Taxonomy" id="10195"/>
    <lineage>
        <taxon>Eukaryota</taxon>
        <taxon>Metazoa</taxon>
        <taxon>Spiralia</taxon>
        <taxon>Gnathifera</taxon>
        <taxon>Rotifera</taxon>
        <taxon>Eurotatoria</taxon>
        <taxon>Monogononta</taxon>
        <taxon>Pseudotrocha</taxon>
        <taxon>Ploima</taxon>
        <taxon>Brachionidae</taxon>
        <taxon>Brachionus</taxon>
    </lineage>
</organism>
<evidence type="ECO:0000313" key="2">
    <source>
        <dbReference type="EMBL" id="RNA23884.1"/>
    </source>
</evidence>
<dbReference type="Proteomes" id="UP000276133">
    <property type="component" value="Unassembled WGS sequence"/>
</dbReference>
<keyword evidence="1" id="KW-1133">Transmembrane helix</keyword>
<dbReference type="InterPro" id="IPR036397">
    <property type="entry name" value="RNaseH_sf"/>
</dbReference>
<evidence type="ECO:0000313" key="3">
    <source>
        <dbReference type="Proteomes" id="UP000276133"/>
    </source>
</evidence>
<evidence type="ECO:0000256" key="1">
    <source>
        <dbReference type="SAM" id="Phobius"/>
    </source>
</evidence>
<dbReference type="Gene3D" id="3.30.420.10">
    <property type="entry name" value="Ribonuclease H-like superfamily/Ribonuclease H"/>
    <property type="match status" value="1"/>
</dbReference>
<feature type="transmembrane region" description="Helical" evidence="1">
    <location>
        <begin position="90"/>
        <end position="110"/>
    </location>
</feature>
<accession>A0A3M7RK81</accession>
<sequence length="127" mass="14867">MVNTKVTSIEHLKEVLHKEWLQFPTEYVQILIESMPKRVLACYNAKVELVKSQTLNLSIFCVKVFTKKCDYKYHVQNVIKKLKYHLLTKFVRIGFIAIECGMKIFNLFLLKISSSLSNFQLSKNSPH</sequence>
<keyword evidence="1" id="KW-0472">Membrane</keyword>
<name>A0A3M7RK81_BRAPC</name>
<dbReference type="OrthoDB" id="25402at2759"/>
<keyword evidence="3" id="KW-1185">Reference proteome</keyword>
<gene>
    <name evidence="2" type="ORF">BpHYR1_043778</name>
</gene>
<protein>
    <submittedName>
        <fullName evidence="2">Uncharacterized protein</fullName>
    </submittedName>
</protein>
<comment type="caution">
    <text evidence="2">The sequence shown here is derived from an EMBL/GenBank/DDBJ whole genome shotgun (WGS) entry which is preliminary data.</text>
</comment>
<dbReference type="AlphaFoldDB" id="A0A3M7RK81"/>
<proteinExistence type="predicted"/>
<keyword evidence="1" id="KW-0812">Transmembrane</keyword>